<evidence type="ECO:0000256" key="8">
    <source>
        <dbReference type="ARBA" id="ARBA00023098"/>
    </source>
</evidence>
<reference evidence="22" key="1">
    <citation type="submission" date="2016-08" db="EMBL/GenBank/DDBJ databases">
        <authorList>
            <person name="Varghese N."/>
            <person name="Submissions Spin"/>
        </authorList>
    </citation>
    <scope>NUCLEOTIDE SEQUENCE [LARGE SCALE GENOMIC DNA]</scope>
    <source>
        <strain evidence="22">REICA_082</strain>
    </source>
</reference>
<keyword evidence="6 17" id="KW-0560">Oxidoreductase</keyword>
<comment type="catalytic activity">
    <reaction evidence="17">
        <text>UDP-4-amino-4-deoxy-beta-L-arabinose + (6R)-10-formyltetrahydrofolate = UDP-4-deoxy-4-formamido-beta-L-arabinose + (6S)-5,6,7,8-tetrahydrofolate + H(+)</text>
        <dbReference type="Rhea" id="RHEA:24706"/>
        <dbReference type="ChEBI" id="CHEBI:15378"/>
        <dbReference type="ChEBI" id="CHEBI:57453"/>
        <dbReference type="ChEBI" id="CHEBI:58708"/>
        <dbReference type="ChEBI" id="CHEBI:58709"/>
        <dbReference type="ChEBI" id="CHEBI:195366"/>
        <dbReference type="EC" id="2.1.2.13"/>
    </reaction>
</comment>
<keyword evidence="22" id="KW-1185">Reference proteome</keyword>
<feature type="binding site" evidence="17">
    <location>
        <position position="613"/>
    </location>
    <ligand>
        <name>UDP-alpha-D-glucuronate</name>
        <dbReference type="ChEBI" id="CHEBI:58052"/>
    </ligand>
</feature>
<dbReference type="Pfam" id="PF01370">
    <property type="entry name" value="Epimerase"/>
    <property type="match status" value="1"/>
</dbReference>
<protein>
    <recommendedName>
        <fullName evidence="17">Bifunctional polymyxin resistance protein ArnA</fullName>
    </recommendedName>
    <domain>
        <recommendedName>
            <fullName evidence="17">UDP-4-amino-4-deoxy-L-arabinose formyltransferase</fullName>
            <ecNumber evidence="17">2.1.2.13</ecNumber>
        </recommendedName>
        <alternativeName>
            <fullName evidence="17">ArnAFT</fullName>
        </alternativeName>
        <alternativeName>
            <fullName evidence="17">UDP-L-Ara4N formyltransferase</fullName>
        </alternativeName>
    </domain>
    <domain>
        <recommendedName>
            <fullName evidence="17">UDP-glucuronic acid oxidase, UDP-4-keto-hexauronic acid decarboxylating</fullName>
            <ecNumber evidence="17">1.1.1.305</ecNumber>
        </recommendedName>
        <alternativeName>
            <fullName evidence="17">ArnADH</fullName>
        </alternativeName>
        <alternativeName>
            <fullName evidence="17">UDP-GlcUA decarboxylase</fullName>
        </alternativeName>
        <alternativeName>
            <fullName evidence="17">UDP-glucuronic acid dehydrogenase</fullName>
        </alternativeName>
    </domain>
</protein>
<evidence type="ECO:0000256" key="9">
    <source>
        <dbReference type="ARBA" id="ARBA00023251"/>
    </source>
</evidence>
<feature type="domain" description="Formyl transferase C-terminal" evidence="20">
    <location>
        <begin position="202"/>
        <end position="295"/>
    </location>
</feature>
<dbReference type="InterPro" id="IPR036477">
    <property type="entry name" value="Formyl_transf_N_sf"/>
</dbReference>
<dbReference type="InterPro" id="IPR045869">
    <property type="entry name" value="Arna-like_SDR_e"/>
</dbReference>
<comment type="function">
    <text evidence="11 17">Bifunctional enzyme that catalyzes the oxidative decarboxylation of UDP-glucuronic acid (UDP-GlcUA) to UDP-4-keto-arabinose (UDP-Ara4O) and the addition of a formyl group to UDP-4-amino-4-deoxy-L-arabinose (UDP-L-Ara4N) to form UDP-L-4-formamido-arabinose (UDP-L-Ara4FN). The modified arabinose is attached to lipid A and is required for resistance to polymyxin and cationic antimicrobial peptides.</text>
</comment>
<dbReference type="Pfam" id="PF02911">
    <property type="entry name" value="Formyl_trans_C"/>
    <property type="match status" value="1"/>
</dbReference>
<comment type="caution">
    <text evidence="17">Lacks conserved residue(s) required for the propagation of feature annotation.</text>
</comment>
<dbReference type="InterPro" id="IPR005793">
    <property type="entry name" value="Formyl_trans_C"/>
</dbReference>
<dbReference type="UniPathway" id="UPA00032">
    <property type="reaction ID" value="UER00492"/>
</dbReference>
<feature type="binding site" evidence="17">
    <location>
        <position position="460"/>
    </location>
    <ligand>
        <name>UDP-alpha-D-glucuronate</name>
        <dbReference type="ChEBI" id="CHEBI:58052"/>
    </ligand>
</feature>
<dbReference type="SUPFAM" id="SSF50486">
    <property type="entry name" value="FMT C-terminal domain-like"/>
    <property type="match status" value="1"/>
</dbReference>
<name>A0A1C4C2X0_9ENTR</name>
<feature type="site" description="Raises pKa of active site His" evidence="17">
    <location>
        <position position="140"/>
    </location>
</feature>
<dbReference type="EMBL" id="FMAY01000006">
    <property type="protein sequence ID" value="SCC13344.1"/>
    <property type="molecule type" value="Genomic_DNA"/>
</dbReference>
<evidence type="ECO:0000256" key="5">
    <source>
        <dbReference type="ARBA" id="ARBA00022985"/>
    </source>
</evidence>
<dbReference type="UniPathway" id="UPA00030"/>
<keyword evidence="4 17" id="KW-0808">Transferase</keyword>
<evidence type="ECO:0000256" key="14">
    <source>
        <dbReference type="ARBA" id="ARBA00060910"/>
    </source>
</evidence>
<evidence type="ECO:0000313" key="22">
    <source>
        <dbReference type="Proteomes" id="UP000198975"/>
    </source>
</evidence>
<feature type="binding site" evidence="17">
    <location>
        <position position="398"/>
    </location>
    <ligand>
        <name>UDP-alpha-D-glucuronate</name>
        <dbReference type="ChEBI" id="CHEBI:58052"/>
    </ligand>
</feature>
<comment type="catalytic activity">
    <reaction evidence="17">
        <text>UDP-alpha-D-glucuronate + NAD(+) = UDP-beta-L-threo-pentopyranos-4-ulose + CO2 + NADH</text>
        <dbReference type="Rhea" id="RHEA:24702"/>
        <dbReference type="ChEBI" id="CHEBI:16526"/>
        <dbReference type="ChEBI" id="CHEBI:57540"/>
        <dbReference type="ChEBI" id="CHEBI:57945"/>
        <dbReference type="ChEBI" id="CHEBI:58052"/>
        <dbReference type="ChEBI" id="CHEBI:58710"/>
        <dbReference type="EC" id="1.1.1.305"/>
    </reaction>
</comment>
<dbReference type="GO" id="GO:0046677">
    <property type="term" value="P:response to antibiotic"/>
    <property type="evidence" value="ECO:0007669"/>
    <property type="project" value="UniProtKB-KW"/>
</dbReference>
<dbReference type="Proteomes" id="UP000198975">
    <property type="component" value="Unassembled WGS sequence"/>
</dbReference>
<feature type="site" description="Transition state stabilizer" evidence="17">
    <location>
        <position position="102"/>
    </location>
</feature>
<feature type="domain" description="Formyl transferase N-terminal" evidence="18">
    <location>
        <begin position="26"/>
        <end position="174"/>
    </location>
</feature>
<accession>A0A1C4C2X0</accession>
<evidence type="ECO:0000256" key="16">
    <source>
        <dbReference type="ARBA" id="ARBA00063233"/>
    </source>
</evidence>
<dbReference type="EC" id="2.1.2.13" evidence="17"/>
<evidence type="ECO:0000256" key="1">
    <source>
        <dbReference type="ARBA" id="ARBA00004756"/>
    </source>
</evidence>
<dbReference type="PANTHER" id="PTHR43245:SF13">
    <property type="entry name" value="UDP-D-APIOSE_UDP-D-XYLOSE SYNTHASE 2"/>
    <property type="match status" value="1"/>
</dbReference>
<keyword evidence="2 17" id="KW-0444">Lipid biosynthesis</keyword>
<dbReference type="GO" id="GO:0099619">
    <property type="term" value="F:UDP-4-amino-4-deoxy-L-arabinose formyltransferase activity"/>
    <property type="evidence" value="ECO:0007669"/>
    <property type="project" value="UniProtKB-EC"/>
</dbReference>
<gene>
    <name evidence="17" type="primary">arnA</name>
    <name evidence="21" type="ORF">GA0061071_106206</name>
</gene>
<dbReference type="PIRSF" id="PIRSF036506">
    <property type="entry name" value="Bifun_polymyxin_resist_ArnA"/>
    <property type="match status" value="1"/>
</dbReference>
<evidence type="ECO:0000313" key="21">
    <source>
        <dbReference type="EMBL" id="SCC13344.1"/>
    </source>
</evidence>
<dbReference type="GO" id="GO:0099618">
    <property type="term" value="F:UDP-glucuronate dehydrogenase activity"/>
    <property type="evidence" value="ECO:0007669"/>
    <property type="project" value="UniProtKB-EC"/>
</dbReference>
<proteinExistence type="inferred from homology"/>
<dbReference type="EC" id="1.1.1.305" evidence="17"/>
<dbReference type="InterPro" id="IPR011034">
    <property type="entry name" value="Formyl_transferase-like_C_sf"/>
</dbReference>
<keyword evidence="8 17" id="KW-0443">Lipid metabolism</keyword>
<dbReference type="CDD" id="cd08702">
    <property type="entry name" value="Arna_FMT_C"/>
    <property type="match status" value="1"/>
</dbReference>
<dbReference type="InterPro" id="IPR050177">
    <property type="entry name" value="Lipid_A_modif_metabolic_enz"/>
</dbReference>
<evidence type="ECO:0000256" key="17">
    <source>
        <dbReference type="HAMAP-Rule" id="MF_01166"/>
    </source>
</evidence>
<evidence type="ECO:0000256" key="4">
    <source>
        <dbReference type="ARBA" id="ARBA00022679"/>
    </source>
</evidence>
<evidence type="ECO:0000259" key="19">
    <source>
        <dbReference type="Pfam" id="PF01370"/>
    </source>
</evidence>
<feature type="active site" description="Proton donor; for decarboxylase activity" evidence="17">
    <location>
        <position position="619"/>
    </location>
</feature>
<dbReference type="InterPro" id="IPR001509">
    <property type="entry name" value="Epimerase_deHydtase"/>
</dbReference>
<dbReference type="InterPro" id="IPR021168">
    <property type="entry name" value="Bifun_polymyxin_resist_ArnA"/>
</dbReference>
<comment type="pathway">
    <text evidence="12 17">Nucleotide-sugar biosynthesis; UDP-4-deoxy-4-formamido-beta-L-arabinose biosynthesis; UDP-4-deoxy-4-formamido-beta-L-arabinose from UDP-alpha-D-glucuronate: step 3/3.</text>
</comment>
<evidence type="ECO:0000259" key="20">
    <source>
        <dbReference type="Pfam" id="PF02911"/>
    </source>
</evidence>
<evidence type="ECO:0000256" key="11">
    <source>
        <dbReference type="ARBA" id="ARBA00059105"/>
    </source>
</evidence>
<dbReference type="NCBIfam" id="NF005414">
    <property type="entry name" value="PRK06988.1"/>
    <property type="match status" value="1"/>
</dbReference>
<dbReference type="Gene3D" id="3.40.50.12230">
    <property type="match status" value="1"/>
</dbReference>
<evidence type="ECO:0000256" key="15">
    <source>
        <dbReference type="ARBA" id="ARBA00061216"/>
    </source>
</evidence>
<dbReference type="OrthoDB" id="9802815at2"/>
<feature type="binding site" evidence="17">
    <location>
        <begin position="526"/>
        <end position="535"/>
    </location>
    <ligand>
        <name>UDP-alpha-D-glucuronate</name>
        <dbReference type="ChEBI" id="CHEBI:58052"/>
    </ligand>
</feature>
<feature type="active site" description="Proton donor; for formyltransferase activity" evidence="17">
    <location>
        <position position="104"/>
    </location>
</feature>
<dbReference type="RefSeq" id="WP_061492783.1">
    <property type="nucleotide sequence ID" value="NZ_CP115659.1"/>
</dbReference>
<dbReference type="GO" id="GO:0009245">
    <property type="term" value="P:lipid A biosynthetic process"/>
    <property type="evidence" value="ECO:0007669"/>
    <property type="project" value="UniProtKB-KW"/>
</dbReference>
<feature type="binding site" evidence="17">
    <location>
        <position position="492"/>
    </location>
    <ligand>
        <name>UDP-alpha-D-glucuronate</name>
        <dbReference type="ChEBI" id="CHEBI:58052"/>
    </ligand>
</feature>
<evidence type="ECO:0000256" key="13">
    <source>
        <dbReference type="ARBA" id="ARBA00060576"/>
    </source>
</evidence>
<comment type="similarity">
    <text evidence="14 17">In the C-terminal section; belongs to the NAD(P)-dependent epimerase/dehydratase family. UDP-glucuronic acid decarboxylase subfamily.</text>
</comment>
<dbReference type="NCBIfam" id="NF005998">
    <property type="entry name" value="PRK08125.1"/>
    <property type="match status" value="1"/>
</dbReference>
<feature type="binding site" evidence="17">
    <location>
        <position position="347"/>
    </location>
    <ligand>
        <name>NAD(+)</name>
        <dbReference type="ChEBI" id="CHEBI:57540"/>
    </ligand>
</feature>
<dbReference type="SUPFAM" id="SSF51735">
    <property type="entry name" value="NAD(P)-binding Rossmann-fold domains"/>
    <property type="match status" value="1"/>
</dbReference>
<dbReference type="GO" id="GO:0016020">
    <property type="term" value="C:membrane"/>
    <property type="evidence" value="ECO:0007669"/>
    <property type="project" value="GOC"/>
</dbReference>
<dbReference type="PANTHER" id="PTHR43245">
    <property type="entry name" value="BIFUNCTIONAL POLYMYXIN RESISTANCE PROTEIN ARNA"/>
    <property type="match status" value="1"/>
</dbReference>
<sequence length="661" mass="74094">MKAVVFAYHDMGCVGTQALLDAGFEVAAIFTHPDSANENHFFGSVARIAAERGIPVYAPEDVNHPLWVDRIRDLNADVIFSFYYRNLLCDNILNSARLGAFNLHGSLLPAYRGRAPLNWVLVNGETETGVTLHRMVARADAGAIVAQQKVAIADSDDAMSLHRKLSEAAQTLLRSTLPTIKAQTFTETAQDDSKASYYGRRTPEDGRLDWELPAQTLHNLVRAVSDPWPGAYSFAGTHKFIVWKSRVRNDIAAARAGTVLSVSPLVVACAEGALEILTGQVDNGVYMQGGQLAQSLGLVAGALLTSKPVVAVKRRTRVLILGVNGFIGNHLTERLLNDDNYEIYGLDIGSDAISRFLDCPRFHFVEGDISIHSEWIEYHIKKCDVVLPLVAIATPIEYTRNPLRVFELDFEENLKIIRDCVKYNKRIIFPSTSEVYGMCTDKVFDEDNSNLVVGPINKQRWIYSVSKQLLDRVIWAYGEKEGLRFTLFRPFNWMGPRLDNLNAARIGSSRAITQLILNLVEGSPIKLIEGGKQKRCFTDISDGIEALFRIIENKEGRCDGQIINIGNPENEASIKELAEMLLASFEKHPLRDRFPPFAGFREVESSSYYGKGYQDVEHRKPSIRNAKRCLHWEPKVDMRQTIDETLDFFLRTVELSDEKNA</sequence>
<feature type="binding site" evidence="17">
    <location>
        <position position="114"/>
    </location>
    <ligand>
        <name>(6R)-10-formyltetrahydrofolate</name>
        <dbReference type="ChEBI" id="CHEBI:195366"/>
    </ligand>
</feature>
<evidence type="ECO:0000256" key="2">
    <source>
        <dbReference type="ARBA" id="ARBA00022516"/>
    </source>
</evidence>
<evidence type="ECO:0000259" key="18">
    <source>
        <dbReference type="Pfam" id="PF00551"/>
    </source>
</evidence>
<feature type="domain" description="NAD-dependent epimerase/dehydratase" evidence="19">
    <location>
        <begin position="318"/>
        <end position="566"/>
    </location>
</feature>
<dbReference type="NCBIfam" id="NF008872">
    <property type="entry name" value="PRK11908.1"/>
    <property type="match status" value="1"/>
</dbReference>
<evidence type="ECO:0000256" key="12">
    <source>
        <dbReference type="ARBA" id="ARBA00060566"/>
    </source>
</evidence>
<comment type="pathway">
    <text evidence="1 17">Bacterial outer membrane biogenesis; lipopolysaccharide biosynthesis.</text>
</comment>
<organism evidence="21 22">
    <name type="scientific">Kosakonia oryzendophytica</name>
    <dbReference type="NCBI Taxonomy" id="1005665"/>
    <lineage>
        <taxon>Bacteria</taxon>
        <taxon>Pseudomonadati</taxon>
        <taxon>Pseudomonadota</taxon>
        <taxon>Gammaproteobacteria</taxon>
        <taxon>Enterobacterales</taxon>
        <taxon>Enterobacteriaceae</taxon>
        <taxon>Kosakonia</taxon>
    </lineage>
</organism>
<keyword evidence="7 17" id="KW-0520">NAD</keyword>
<comment type="subunit">
    <text evidence="16 17">Homohexamer, formed by a dimer of trimers.</text>
</comment>
<dbReference type="Gene3D" id="3.40.50.720">
    <property type="entry name" value="NAD(P)-binding Rossmann-like Domain"/>
    <property type="match status" value="1"/>
</dbReference>
<keyword evidence="10 17" id="KW-0511">Multifunctional enzyme</keyword>
<dbReference type="SUPFAM" id="SSF53328">
    <property type="entry name" value="Formyltransferase"/>
    <property type="match status" value="1"/>
</dbReference>
<feature type="binding site" evidence="17">
    <location>
        <position position="393"/>
    </location>
    <ligand>
        <name>UDP-alpha-D-glucuronate</name>
        <dbReference type="ChEBI" id="CHEBI:58052"/>
    </ligand>
</feature>
<keyword evidence="9 17" id="KW-0046">Antibiotic resistance</keyword>
<comment type="pathway">
    <text evidence="13 17">Nucleotide-sugar biosynthesis; UDP-4-deoxy-4-formamido-beta-L-arabinose biosynthesis; UDP-4-deoxy-4-formamido-beta-L-arabinose from UDP-alpha-D-glucuronate: step 1/3.</text>
</comment>
<feature type="binding site" evidence="17">
    <location>
        <begin position="136"/>
        <end position="140"/>
    </location>
    <ligand>
        <name>(6R)-10-formyltetrahydrofolate</name>
        <dbReference type="ChEBI" id="CHEBI:195366"/>
    </ligand>
</feature>
<evidence type="ECO:0000256" key="10">
    <source>
        <dbReference type="ARBA" id="ARBA00023268"/>
    </source>
</evidence>
<feature type="binding site" evidence="17">
    <location>
        <begin position="368"/>
        <end position="369"/>
    </location>
    <ligand>
        <name>NAD(+)</name>
        <dbReference type="ChEBI" id="CHEBI:57540"/>
    </ligand>
</feature>
<evidence type="ECO:0000256" key="6">
    <source>
        <dbReference type="ARBA" id="ARBA00023002"/>
    </source>
</evidence>
<feature type="binding site" evidence="17">
    <location>
        <begin position="432"/>
        <end position="433"/>
    </location>
    <ligand>
        <name>UDP-alpha-D-glucuronate</name>
        <dbReference type="ChEBI" id="CHEBI:58052"/>
    </ligand>
</feature>
<keyword evidence="3 17" id="KW-0441">Lipid A biosynthesis</keyword>
<feature type="region of interest" description="Formyltransferase ArnAFT" evidence="17">
    <location>
        <begin position="1"/>
        <end position="304"/>
    </location>
</feature>
<dbReference type="HAMAP" id="MF_01166">
    <property type="entry name" value="ArnA"/>
    <property type="match status" value="1"/>
</dbReference>
<dbReference type="GO" id="GO:0016831">
    <property type="term" value="F:carboxy-lyase activity"/>
    <property type="evidence" value="ECO:0007669"/>
    <property type="project" value="InterPro"/>
</dbReference>
<dbReference type="FunFam" id="3.40.50.720:FF:000197">
    <property type="entry name" value="Bifunctional polymyxin resistance protein ArnA"/>
    <property type="match status" value="1"/>
</dbReference>
<dbReference type="Pfam" id="PF00551">
    <property type="entry name" value="Formyl_trans_N"/>
    <property type="match status" value="1"/>
</dbReference>
<dbReference type="CDD" id="cd05257">
    <property type="entry name" value="Arna_like_SDR_e"/>
    <property type="match status" value="1"/>
</dbReference>
<evidence type="ECO:0000256" key="7">
    <source>
        <dbReference type="ARBA" id="ARBA00023027"/>
    </source>
</evidence>
<comment type="similarity">
    <text evidence="15 17">In the N-terminal section; belongs to the Fmt family. UDP-L-Ara4N formyltransferase subfamily.</text>
</comment>
<dbReference type="GO" id="GO:0009103">
    <property type="term" value="P:lipopolysaccharide biosynthetic process"/>
    <property type="evidence" value="ECO:0007669"/>
    <property type="project" value="UniProtKB-UniRule"/>
</dbReference>
<feature type="region of interest" description="Dehydrogenase ArnADH" evidence="17">
    <location>
        <begin position="314"/>
        <end position="661"/>
    </location>
</feature>
<feature type="active site" description="Proton acceptor; for decarboxylase activity" evidence="17">
    <location>
        <position position="434"/>
    </location>
</feature>
<keyword evidence="5 17" id="KW-0448">Lipopolysaccharide biosynthesis</keyword>
<dbReference type="AlphaFoldDB" id="A0A1C4C2X0"/>
<dbReference type="InterPro" id="IPR036291">
    <property type="entry name" value="NAD(P)-bd_dom_sf"/>
</dbReference>
<dbReference type="InterPro" id="IPR002376">
    <property type="entry name" value="Formyl_transf_N"/>
</dbReference>
<evidence type="ECO:0000256" key="3">
    <source>
        <dbReference type="ARBA" id="ARBA00022556"/>
    </source>
</evidence>